<keyword evidence="10" id="KW-0238">DNA-binding</keyword>
<dbReference type="CDD" id="cd18030">
    <property type="entry name" value="DEXHc_RE_I_HsdR"/>
    <property type="match status" value="1"/>
</dbReference>
<proteinExistence type="inferred from homology"/>
<dbReference type="PROSITE" id="PS51192">
    <property type="entry name" value="HELICASE_ATP_BIND_1"/>
    <property type="match status" value="1"/>
</dbReference>
<organism evidence="15 21">
    <name type="scientific">Methanosarcina mazei</name>
    <name type="common">Methanosarcina frisia</name>
    <dbReference type="NCBI Taxonomy" id="2209"/>
    <lineage>
        <taxon>Archaea</taxon>
        <taxon>Methanobacteriati</taxon>
        <taxon>Methanobacteriota</taxon>
        <taxon>Stenosarchaea group</taxon>
        <taxon>Methanomicrobia</taxon>
        <taxon>Methanosarcinales</taxon>
        <taxon>Methanosarcinaceae</taxon>
        <taxon>Methanosarcina</taxon>
    </lineage>
</organism>
<dbReference type="CDD" id="cd18800">
    <property type="entry name" value="SF2_C_EcoR124I-like"/>
    <property type="match status" value="1"/>
</dbReference>
<dbReference type="Proteomes" id="UP000034064">
    <property type="component" value="Unassembled WGS sequence"/>
</dbReference>
<name>A0A0F8NZN8_METMZ</name>
<dbReference type="PANTHER" id="PTHR30195">
    <property type="entry name" value="TYPE I SITE-SPECIFIC DEOXYRIBONUCLEASE PROTEIN SUBUNIT M AND R"/>
    <property type="match status" value="1"/>
</dbReference>
<dbReference type="Pfam" id="PF04313">
    <property type="entry name" value="HSDR_N"/>
    <property type="match status" value="1"/>
</dbReference>
<evidence type="ECO:0000256" key="6">
    <source>
        <dbReference type="ARBA" id="ARBA00022747"/>
    </source>
</evidence>
<evidence type="ECO:0000256" key="8">
    <source>
        <dbReference type="ARBA" id="ARBA00022801"/>
    </source>
</evidence>
<dbReference type="InterPro" id="IPR014001">
    <property type="entry name" value="Helicase_ATP-bd"/>
</dbReference>
<keyword evidence="8" id="KW-0378">Hydrolase</keyword>
<dbReference type="PANTHER" id="PTHR30195:SF15">
    <property type="entry name" value="TYPE I RESTRICTION ENZYME HINDI ENDONUCLEASE SUBUNIT"/>
    <property type="match status" value="1"/>
</dbReference>
<dbReference type="EMBL" id="JJQB01000011">
    <property type="protein sequence ID" value="KKH23351.1"/>
    <property type="molecule type" value="Genomic_DNA"/>
</dbReference>
<evidence type="ECO:0000256" key="10">
    <source>
        <dbReference type="ARBA" id="ARBA00023125"/>
    </source>
</evidence>
<dbReference type="EC" id="3.1.21.3" evidence="3"/>
<dbReference type="AlphaFoldDB" id="A0A0F8NZN8"/>
<dbReference type="GO" id="GO:0003677">
    <property type="term" value="F:DNA binding"/>
    <property type="evidence" value="ECO:0007669"/>
    <property type="project" value="UniProtKB-KW"/>
</dbReference>
<accession>A0A0F8NZN8</accession>
<keyword evidence="15" id="KW-0347">Helicase</keyword>
<evidence type="ECO:0000256" key="5">
    <source>
        <dbReference type="ARBA" id="ARBA00022741"/>
    </source>
</evidence>
<dbReference type="NCBIfam" id="TIGR00348">
    <property type="entry name" value="hsdR"/>
    <property type="match status" value="1"/>
</dbReference>
<evidence type="ECO:0000256" key="9">
    <source>
        <dbReference type="ARBA" id="ARBA00022840"/>
    </source>
</evidence>
<evidence type="ECO:0000313" key="18">
    <source>
        <dbReference type="Proteomes" id="UP000034001"/>
    </source>
</evidence>
<dbReference type="SUPFAM" id="SSF52540">
    <property type="entry name" value="P-loop containing nucleoside triphosphate hydrolases"/>
    <property type="match status" value="2"/>
</dbReference>
<keyword evidence="9" id="KW-0067">ATP-binding</keyword>
<evidence type="ECO:0000313" key="12">
    <source>
        <dbReference type="EMBL" id="KKF98029.1"/>
    </source>
</evidence>
<dbReference type="Proteomes" id="UP000034597">
    <property type="component" value="Unassembled WGS sequence"/>
</dbReference>
<keyword evidence="7" id="KW-0255">Endonuclease</keyword>
<dbReference type="Proteomes" id="UP000033987">
    <property type="component" value="Unassembled WGS sequence"/>
</dbReference>
<dbReference type="CDD" id="cd22332">
    <property type="entry name" value="HsdR_N"/>
    <property type="match status" value="1"/>
</dbReference>
<keyword evidence="5" id="KW-0547">Nucleotide-binding</keyword>
<evidence type="ECO:0000313" key="17">
    <source>
        <dbReference type="Proteomes" id="UP000033987"/>
    </source>
</evidence>
<dbReference type="Proteomes" id="UP000034733">
    <property type="component" value="Unassembled WGS sequence"/>
</dbReference>
<gene>
    <name evidence="12" type="ORF">DU40_19015</name>
    <name evidence="14" type="ORF">DU44_10600</name>
    <name evidence="15" type="ORF">DU48_02285</name>
    <name evidence="13" type="ORF">DU63_16160</name>
    <name evidence="16" type="ORF">DU65_17410</name>
</gene>
<evidence type="ECO:0000256" key="2">
    <source>
        <dbReference type="ARBA" id="ARBA00008598"/>
    </source>
</evidence>
<dbReference type="InterPro" id="IPR007409">
    <property type="entry name" value="Restrct_endonuc_type1_HsdR_N"/>
</dbReference>
<dbReference type="GO" id="GO:0004386">
    <property type="term" value="F:helicase activity"/>
    <property type="evidence" value="ECO:0007669"/>
    <property type="project" value="UniProtKB-KW"/>
</dbReference>
<dbReference type="Gene3D" id="3.90.1570.50">
    <property type="match status" value="1"/>
</dbReference>
<dbReference type="GO" id="GO:0009307">
    <property type="term" value="P:DNA restriction-modification system"/>
    <property type="evidence" value="ECO:0007669"/>
    <property type="project" value="UniProtKB-KW"/>
</dbReference>
<dbReference type="GO" id="GO:0009035">
    <property type="term" value="F:type I site-specific deoxyribonuclease activity"/>
    <property type="evidence" value="ECO:0007669"/>
    <property type="project" value="UniProtKB-EC"/>
</dbReference>
<evidence type="ECO:0000313" key="14">
    <source>
        <dbReference type="EMBL" id="KKH15561.1"/>
    </source>
</evidence>
<dbReference type="Pfam" id="PF18766">
    <property type="entry name" value="SWI2_SNF2"/>
    <property type="match status" value="1"/>
</dbReference>
<dbReference type="EMBL" id="JJPO01000082">
    <property type="protein sequence ID" value="KKG72989.1"/>
    <property type="molecule type" value="Genomic_DNA"/>
</dbReference>
<comment type="similarity">
    <text evidence="2">Belongs to the HsdR family.</text>
</comment>
<keyword evidence="4" id="KW-0540">Nuclease</keyword>
<dbReference type="EMBL" id="JJQA01000085">
    <property type="protein sequence ID" value="KKH15561.1"/>
    <property type="molecule type" value="Genomic_DNA"/>
</dbReference>
<evidence type="ECO:0000313" key="20">
    <source>
        <dbReference type="Proteomes" id="UP000034597"/>
    </source>
</evidence>
<dbReference type="InterPro" id="IPR004473">
    <property type="entry name" value="Restrct_endonuc_typeI_HsdR"/>
</dbReference>
<dbReference type="Proteomes" id="UP000034001">
    <property type="component" value="Unassembled WGS sequence"/>
</dbReference>
<comment type="catalytic activity">
    <reaction evidence="1">
        <text>Endonucleolytic cleavage of DNA to give random double-stranded fragments with terminal 5'-phosphates, ATP is simultaneously hydrolyzed.</text>
        <dbReference type="EC" id="3.1.21.3"/>
    </reaction>
</comment>
<dbReference type="GO" id="GO:0005524">
    <property type="term" value="F:ATP binding"/>
    <property type="evidence" value="ECO:0007669"/>
    <property type="project" value="UniProtKB-KW"/>
</dbReference>
<evidence type="ECO:0000259" key="11">
    <source>
        <dbReference type="PROSITE" id="PS51192"/>
    </source>
</evidence>
<evidence type="ECO:0000313" key="16">
    <source>
        <dbReference type="EMBL" id="KKH23438.1"/>
    </source>
</evidence>
<reference evidence="17 18" key="1">
    <citation type="journal article" date="2015" name="ISME J.">
        <title>Genomic and phenotypic differentiation among Methanosarcina mazei populations from Columbia River sediment.</title>
        <authorList>
            <person name="Youngblut N.D."/>
            <person name="Wirth J.S."/>
            <person name="Henriksen J.R."/>
            <person name="Smith M."/>
            <person name="Simon H."/>
            <person name="Metcalf W.W."/>
            <person name="Whitaker R.J."/>
        </authorList>
    </citation>
    <scope>NUCLEOTIDE SEQUENCE [LARGE SCALE GENOMIC DNA]</scope>
    <source>
        <strain evidence="14 19">1.F.A.1A.3</strain>
        <strain evidence="15 21">1.F.A.1B.3</strain>
        <strain evidence="16 17">1.F.A.1B.4</strain>
        <strain evidence="12 20">2.F.T.0.2</strain>
        <strain evidence="13 18">3.H.A.2.1</strain>
    </source>
</reference>
<dbReference type="InterPro" id="IPR027417">
    <property type="entry name" value="P-loop_NTPase"/>
</dbReference>
<comment type="caution">
    <text evidence="15">The sequence shown here is derived from an EMBL/GenBank/DDBJ whole genome shotgun (WGS) entry which is preliminary data.</text>
</comment>
<evidence type="ECO:0000313" key="21">
    <source>
        <dbReference type="Proteomes" id="UP000034733"/>
    </source>
</evidence>
<dbReference type="EMBL" id="JJQC01000042">
    <property type="protein sequence ID" value="KKH23438.1"/>
    <property type="molecule type" value="Genomic_DNA"/>
</dbReference>
<evidence type="ECO:0000313" key="13">
    <source>
        <dbReference type="EMBL" id="KKG72989.1"/>
    </source>
</evidence>
<sequence length="966" mass="111567">MAFNEENSVENFVRDLLKNIGWKFVPRSELNRAESDVLVEENLVNTLIRLNPLIAENPSRADEIIYKLRAILISVRGVGLVKANEEFSRWLKNEKTMPFGERGEHISIKLIDYENPENNEFIVTTQYSFTPKRDLNRRPDLVLLVNGIPLVIGEAKSPVRPSISWLDGAIQLDEYQKSVPELFVPNVFCFASEGKNYRVGSIKLPIEKWQPWRRTTDTAFEHLEEVQNAVNLMLSPETVLDIAKNFSIFSTNQNGQKIKVLCRYQQYEATKQIIKRVIEGRIKKGLIWHFQGSGKSLLMVYAAMQLRQNPKLKSPTVIVVVDRLDLNSQISGTFNAANIPNTVTTESREELKRLLEQDTRKIIITTIHKFAEADGILNERDNIIVLVDEAHRTQEGDLGKKMREALPNAFLFGLTGTPINTRDRNTFWAFGAEEDESGYMNKYSFEQSLKDKATLPIYFVPRPVELHIDQKAIDEAFHGMIDQLEEDDKIKLSKRAAKFGVLVKAPDRIKNVCRNIVDHYKQHIEPGNFKGQIVTFDREACHLYKQEMDKYLDPEESAVVMTLGQGDPEDWKKSYSLTDDELAKLLDRFRDPADPLRLLIVTSKLLTGFDAPINEVMYLDKPMKDHTLLQAICRVNRPYPNKDHGLVVDYLGIFDNVANALNFDIKEIQNVISNLNRLKEELPIALKKCLAYFEGIDRNLEGYEGLLPAQDCLLTNELRDQFAADYSYLSRHWEALSPDSFLNPYETDYKWLTQVYQSIKPTSGNGKLIWYVLGPKTLDLIHENTTVQTIRDDLETLIMDADILEKISEKEASRKAKDIEIKIEWKLHKNASDPRFEELGKKLEDLKNKHYKNTINSIEFLKGLLEIAKETVKLERETPAEPVDNTKEALTQLFMECKIEQTPVIVEKIVNDIDSVVKYTRFEGWQWTDTGEKEIKKALRKTLLKYKLHKDQELFEKAYEYIREHY</sequence>
<dbReference type="InterPro" id="IPR040980">
    <property type="entry name" value="SWI2_SNF2"/>
</dbReference>
<evidence type="ECO:0000313" key="19">
    <source>
        <dbReference type="Proteomes" id="UP000034064"/>
    </source>
</evidence>
<dbReference type="InterPro" id="IPR051268">
    <property type="entry name" value="Type-I_R_enzyme_R_subunit"/>
</dbReference>
<dbReference type="Gene3D" id="3.40.50.300">
    <property type="entry name" value="P-loop containing nucleotide triphosphate hydrolases"/>
    <property type="match status" value="2"/>
</dbReference>
<evidence type="ECO:0000256" key="3">
    <source>
        <dbReference type="ARBA" id="ARBA00012654"/>
    </source>
</evidence>
<dbReference type="EMBL" id="JJOT01000132">
    <property type="protein sequence ID" value="KKF98029.1"/>
    <property type="molecule type" value="Genomic_DNA"/>
</dbReference>
<feature type="domain" description="Helicase ATP-binding" evidence="11">
    <location>
        <begin position="276"/>
        <end position="436"/>
    </location>
</feature>
<dbReference type="InterPro" id="IPR055180">
    <property type="entry name" value="HsdR_RecA-like_helicase_dom_2"/>
</dbReference>
<evidence type="ECO:0000256" key="7">
    <source>
        <dbReference type="ARBA" id="ARBA00022759"/>
    </source>
</evidence>
<evidence type="ECO:0000256" key="1">
    <source>
        <dbReference type="ARBA" id="ARBA00000851"/>
    </source>
</evidence>
<dbReference type="PATRIC" id="fig|2209.43.peg.3521"/>
<dbReference type="RefSeq" id="WP_048044943.1">
    <property type="nucleotide sequence ID" value="NZ_JJOT01000132.1"/>
</dbReference>
<dbReference type="SMART" id="SM00487">
    <property type="entry name" value="DEXDc"/>
    <property type="match status" value="1"/>
</dbReference>
<dbReference type="Pfam" id="PF22679">
    <property type="entry name" value="T1R_D3-like"/>
    <property type="match status" value="1"/>
</dbReference>
<keyword evidence="6" id="KW-0680">Restriction system</keyword>
<evidence type="ECO:0000256" key="4">
    <source>
        <dbReference type="ARBA" id="ARBA00022722"/>
    </source>
</evidence>
<protein>
    <recommendedName>
        <fullName evidence="3">type I site-specific deoxyribonuclease</fullName>
        <ecNumber evidence="3">3.1.21.3</ecNumber>
    </recommendedName>
</protein>
<evidence type="ECO:0000313" key="15">
    <source>
        <dbReference type="EMBL" id="KKH23351.1"/>
    </source>
</evidence>